<keyword evidence="4" id="KW-0325">Glycoprotein</keyword>
<evidence type="ECO:0000313" key="8">
    <source>
        <dbReference type="Proteomes" id="UP000000768"/>
    </source>
</evidence>
<evidence type="ECO:0000256" key="1">
    <source>
        <dbReference type="ARBA" id="ARBA00008668"/>
    </source>
</evidence>
<feature type="compositionally biased region" description="Basic and acidic residues" evidence="5">
    <location>
        <begin position="86"/>
        <end position="101"/>
    </location>
</feature>
<feature type="transmembrane region" description="Helical" evidence="6">
    <location>
        <begin position="23"/>
        <end position="44"/>
    </location>
</feature>
<evidence type="ECO:0000256" key="2">
    <source>
        <dbReference type="ARBA" id="ARBA00022729"/>
    </source>
</evidence>
<keyword evidence="3" id="KW-0378">Hydrolase</keyword>
<dbReference type="PANTHER" id="PTHR22835:SF234">
    <property type="entry name" value="OS05G0159200 PROTEIN"/>
    <property type="match status" value="1"/>
</dbReference>
<evidence type="ECO:0000256" key="3">
    <source>
        <dbReference type="ARBA" id="ARBA00022801"/>
    </source>
</evidence>
<dbReference type="OMA" id="YGCGDLC"/>
<keyword evidence="2" id="KW-0732">Signal</keyword>
<evidence type="ECO:0000313" key="7">
    <source>
        <dbReference type="EMBL" id="EES19076.1"/>
    </source>
</evidence>
<dbReference type="InterPro" id="IPR036514">
    <property type="entry name" value="SGNH_hydro_sf"/>
</dbReference>
<dbReference type="FunCoup" id="C5Z0M7">
    <property type="interactions" value="73"/>
</dbReference>
<dbReference type="KEGG" id="sbi:8080916"/>
<organism evidence="7 8">
    <name type="scientific">Sorghum bicolor</name>
    <name type="common">Sorghum</name>
    <name type="synonym">Sorghum vulgare</name>
    <dbReference type="NCBI Taxonomy" id="4558"/>
    <lineage>
        <taxon>Eukaryota</taxon>
        <taxon>Viridiplantae</taxon>
        <taxon>Streptophyta</taxon>
        <taxon>Embryophyta</taxon>
        <taxon>Tracheophyta</taxon>
        <taxon>Spermatophyta</taxon>
        <taxon>Magnoliopsida</taxon>
        <taxon>Liliopsida</taxon>
        <taxon>Poales</taxon>
        <taxon>Poaceae</taxon>
        <taxon>PACMAD clade</taxon>
        <taxon>Panicoideae</taxon>
        <taxon>Andropogonodae</taxon>
        <taxon>Andropogoneae</taxon>
        <taxon>Sorghinae</taxon>
        <taxon>Sorghum</taxon>
    </lineage>
</organism>
<keyword evidence="6" id="KW-0472">Membrane</keyword>
<proteinExistence type="inferred from homology"/>
<evidence type="ECO:0000256" key="6">
    <source>
        <dbReference type="SAM" id="Phobius"/>
    </source>
</evidence>
<comment type="similarity">
    <text evidence="1">Belongs to the 'GDSL' lipolytic enzyme family.</text>
</comment>
<reference evidence="7 8" key="1">
    <citation type="journal article" date="2009" name="Nature">
        <title>The Sorghum bicolor genome and the diversification of grasses.</title>
        <authorList>
            <person name="Paterson A.H."/>
            <person name="Bowers J.E."/>
            <person name="Bruggmann R."/>
            <person name="Dubchak I."/>
            <person name="Grimwood J."/>
            <person name="Gundlach H."/>
            <person name="Haberer G."/>
            <person name="Hellsten U."/>
            <person name="Mitros T."/>
            <person name="Poliakov A."/>
            <person name="Schmutz J."/>
            <person name="Spannagl M."/>
            <person name="Tang H."/>
            <person name="Wang X."/>
            <person name="Wicker T."/>
            <person name="Bharti A.K."/>
            <person name="Chapman J."/>
            <person name="Feltus F.A."/>
            <person name="Gowik U."/>
            <person name="Grigoriev I.V."/>
            <person name="Lyons E."/>
            <person name="Maher C.A."/>
            <person name="Martis M."/>
            <person name="Narechania A."/>
            <person name="Otillar R.P."/>
            <person name="Penning B.W."/>
            <person name="Salamov A.A."/>
            <person name="Wang Y."/>
            <person name="Zhang L."/>
            <person name="Carpita N.C."/>
            <person name="Freeling M."/>
            <person name="Gingle A.R."/>
            <person name="Hash C.T."/>
            <person name="Keller B."/>
            <person name="Klein P."/>
            <person name="Kresovich S."/>
            <person name="McCann M.C."/>
            <person name="Ming R."/>
            <person name="Peterson D.G."/>
            <person name="Mehboob-ur-Rahman"/>
            <person name="Ware D."/>
            <person name="Westhoff P."/>
            <person name="Mayer K.F."/>
            <person name="Messing J."/>
            <person name="Rokhsar D.S."/>
        </authorList>
    </citation>
    <scope>NUCLEOTIDE SEQUENCE [LARGE SCALE GENOMIC DNA]</scope>
    <source>
        <strain evidence="8">cv. BTx623</strain>
    </source>
</reference>
<keyword evidence="6" id="KW-1133">Transmembrane helix</keyword>
<sequence>MAGATNGGNNGGGGGGKVISMPLQYFCVLAAVVVFVMVLSLSFMSPAAMVAVRQNLGSSAAAAAAPRSSSSNSTSSGAAGLAAASPKEKEKEKEKEQEQARRPPPVVLFNFGDSNSDTGGVAAASGIRIMPPEGRTYFHRPTGRLSDGRVIIDFICESLGTHELNPYLKGIGSDYSNGVNFAMAGSTVTHRASDYSLNVQVDQFVYFRHRSLEMFERGLKGPVSKEGFENALYMMDIGHNDMVGVAHTPSDQWDKKITEIVGEVRQAISILYDNGARKFWIHGTGALGCLPALVVQEKGAEKDKHGCIAGVNRAAKAYNKKLSQLCDDLRFHLKGATVVYTDMFAIKYDFVANHTKYGIEWPFMVCCGNGGPPYNMDQGKPGCGDLCPPEAKVVSWDGVHFTDFGSGLAAKLAMSGEYSKPRVKLASLIHGGSKKASDS</sequence>
<dbReference type="InterPro" id="IPR001087">
    <property type="entry name" value="GDSL"/>
</dbReference>
<accession>C5Z0M7</accession>
<evidence type="ECO:0000256" key="5">
    <source>
        <dbReference type="SAM" id="MobiDB-lite"/>
    </source>
</evidence>
<dbReference type="SUPFAM" id="SSF52266">
    <property type="entry name" value="SGNH hydrolase"/>
    <property type="match status" value="1"/>
</dbReference>
<dbReference type="AlphaFoldDB" id="C5Z0M7"/>
<dbReference type="eggNOG" id="ENOG502QTD0">
    <property type="taxonomic scope" value="Eukaryota"/>
</dbReference>
<dbReference type="CDD" id="cd01837">
    <property type="entry name" value="SGNH_plant_lipase_like"/>
    <property type="match status" value="1"/>
</dbReference>
<dbReference type="InterPro" id="IPR035669">
    <property type="entry name" value="SGNH_plant_lipase-like"/>
</dbReference>
<dbReference type="PANTHER" id="PTHR22835">
    <property type="entry name" value="ZINC FINGER FYVE DOMAIN CONTAINING PROTEIN"/>
    <property type="match status" value="1"/>
</dbReference>
<dbReference type="Gramene" id="EES19076">
    <property type="protein sequence ID" value="EES19076"/>
    <property type="gene ID" value="SORBI_3009G054100"/>
</dbReference>
<feature type="compositionally biased region" description="Low complexity" evidence="5">
    <location>
        <begin position="63"/>
        <end position="85"/>
    </location>
</feature>
<name>C5Z0M7_SORBI</name>
<dbReference type="OrthoDB" id="644998at2759"/>
<reference evidence="8" key="2">
    <citation type="journal article" date="2018" name="Plant J.">
        <title>The Sorghum bicolor reference genome: improved assembly, gene annotations, a transcriptome atlas, and signatures of genome organization.</title>
        <authorList>
            <person name="McCormick R.F."/>
            <person name="Truong S.K."/>
            <person name="Sreedasyam A."/>
            <person name="Jenkins J."/>
            <person name="Shu S."/>
            <person name="Sims D."/>
            <person name="Kennedy M."/>
            <person name="Amirebrahimi M."/>
            <person name="Weers B.D."/>
            <person name="McKinley B."/>
            <person name="Mattison A."/>
            <person name="Morishige D.T."/>
            <person name="Grimwood J."/>
            <person name="Schmutz J."/>
            <person name="Mullet J.E."/>
        </authorList>
    </citation>
    <scope>NUCLEOTIDE SEQUENCE [LARGE SCALE GENOMIC DNA]</scope>
    <source>
        <strain evidence="8">cv. BTx623</strain>
    </source>
</reference>
<dbReference type="Pfam" id="PF00657">
    <property type="entry name" value="Lipase_GDSL"/>
    <property type="match status" value="1"/>
</dbReference>
<feature type="region of interest" description="Disordered" evidence="5">
    <location>
        <begin position="63"/>
        <end position="108"/>
    </location>
</feature>
<dbReference type="EMBL" id="CM000768">
    <property type="protein sequence ID" value="EES19076.1"/>
    <property type="molecule type" value="Genomic_DNA"/>
</dbReference>
<dbReference type="Proteomes" id="UP000000768">
    <property type="component" value="Chromosome 9"/>
</dbReference>
<evidence type="ECO:0000256" key="4">
    <source>
        <dbReference type="ARBA" id="ARBA00023180"/>
    </source>
</evidence>
<keyword evidence="8" id="KW-1185">Reference proteome</keyword>
<keyword evidence="6" id="KW-0812">Transmembrane</keyword>
<dbReference type="Gene3D" id="3.40.50.1110">
    <property type="entry name" value="SGNH hydrolase"/>
    <property type="match status" value="1"/>
</dbReference>
<protein>
    <submittedName>
        <fullName evidence="7">Uncharacterized protein</fullName>
    </submittedName>
</protein>
<dbReference type="InParanoid" id="C5Z0M7"/>
<dbReference type="HOGENOM" id="CLU_015101_2_0_1"/>
<dbReference type="GO" id="GO:0016788">
    <property type="term" value="F:hydrolase activity, acting on ester bonds"/>
    <property type="evidence" value="ECO:0007669"/>
    <property type="project" value="InterPro"/>
</dbReference>
<gene>
    <name evidence="7" type="ORF">SORBI_3009G054100</name>
</gene>